<evidence type="ECO:0000256" key="3">
    <source>
        <dbReference type="ARBA" id="ARBA00010072"/>
    </source>
</evidence>
<dbReference type="GO" id="GO:0022857">
    <property type="term" value="F:transmembrane transporter activity"/>
    <property type="evidence" value="ECO:0007669"/>
    <property type="project" value="InterPro"/>
</dbReference>
<dbReference type="GO" id="GO:0043190">
    <property type="term" value="C:ATP-binding cassette (ABC) transporter complex"/>
    <property type="evidence" value="ECO:0007669"/>
    <property type="project" value="InterPro"/>
</dbReference>
<dbReference type="KEGG" id="naf:GQ61_03865"/>
<evidence type="ECO:0000256" key="10">
    <source>
        <dbReference type="ARBA" id="ARBA00023136"/>
    </source>
</evidence>
<evidence type="ECO:0000313" key="14">
    <source>
        <dbReference type="Proteomes" id="UP000237351"/>
    </source>
</evidence>
<name>A0A1W6N496_9PROT</name>
<evidence type="ECO:0000256" key="8">
    <source>
        <dbReference type="ARBA" id="ARBA00022970"/>
    </source>
</evidence>
<dbReference type="EMBL" id="CP008743">
    <property type="protein sequence ID" value="ARN84591.1"/>
    <property type="molecule type" value="Genomic_DNA"/>
</dbReference>
<feature type="transmembrane region" description="Helical" evidence="11">
    <location>
        <begin position="20"/>
        <end position="43"/>
    </location>
</feature>
<evidence type="ECO:0000256" key="5">
    <source>
        <dbReference type="ARBA" id="ARBA00022448"/>
    </source>
</evidence>
<dbReference type="STRING" id="1414854.GQ61_03865"/>
<comment type="similarity">
    <text evidence="3">Belongs to the binding-protein-dependent transport system permease family. HisMQ subfamily.</text>
</comment>
<keyword evidence="9 11" id="KW-1133">Transmembrane helix</keyword>
<dbReference type="OrthoDB" id="9787841at2"/>
<keyword evidence="7 11" id="KW-0812">Transmembrane</keyword>
<dbReference type="FunFam" id="1.10.3720.10:FF:000033">
    <property type="entry name" value="Polar amino acid ABC transporter permease"/>
    <property type="match status" value="1"/>
</dbReference>
<dbReference type="PROSITE" id="PS50928">
    <property type="entry name" value="ABC_TM1"/>
    <property type="match status" value="1"/>
</dbReference>
<keyword evidence="8" id="KW-0029">Amino-acid transport</keyword>
<protein>
    <recommendedName>
        <fullName evidence="4">Putative glutamine transport system permease protein GlnP</fullName>
    </recommendedName>
</protein>
<comment type="function">
    <text evidence="1">Part of the binding-protein-dependent transport system for glutamine; probably responsible for the translocation of the substrate across the membrane.</text>
</comment>
<dbReference type="AlphaFoldDB" id="A0A1W6N496"/>
<evidence type="ECO:0000256" key="6">
    <source>
        <dbReference type="ARBA" id="ARBA00022475"/>
    </source>
</evidence>
<proteinExistence type="inferred from homology"/>
<evidence type="ECO:0000313" key="13">
    <source>
        <dbReference type="EMBL" id="ARN84591.1"/>
    </source>
</evidence>
<accession>A0A1W6N496</accession>
<feature type="transmembrane region" description="Helical" evidence="11">
    <location>
        <begin position="184"/>
        <end position="207"/>
    </location>
</feature>
<keyword evidence="10 11" id="KW-0472">Membrane</keyword>
<dbReference type="PANTHER" id="PTHR30614:SF20">
    <property type="entry name" value="GLUTAMINE TRANSPORT SYSTEM PERMEASE PROTEIN GLNP"/>
    <property type="match status" value="1"/>
</dbReference>
<feature type="domain" description="ABC transmembrane type-1" evidence="12">
    <location>
        <begin position="19"/>
        <end position="208"/>
    </location>
</feature>
<organism evidence="13 14">
    <name type="scientific">Candidatus Nucleicultrix amoebiphila FS5</name>
    <dbReference type="NCBI Taxonomy" id="1414854"/>
    <lineage>
        <taxon>Bacteria</taxon>
        <taxon>Pseudomonadati</taxon>
        <taxon>Pseudomonadota</taxon>
        <taxon>Alphaproteobacteria</taxon>
        <taxon>Holosporales</taxon>
        <taxon>Candidatus Nucleicultricaceae</taxon>
        <taxon>Candidatus Nucleicultrix</taxon>
    </lineage>
</organism>
<dbReference type="InterPro" id="IPR035906">
    <property type="entry name" value="MetI-like_sf"/>
</dbReference>
<keyword evidence="14" id="KW-1185">Reference proteome</keyword>
<dbReference type="SUPFAM" id="SSF161098">
    <property type="entry name" value="MetI-like"/>
    <property type="match status" value="1"/>
</dbReference>
<evidence type="ECO:0000256" key="11">
    <source>
        <dbReference type="RuleBase" id="RU363032"/>
    </source>
</evidence>
<dbReference type="GO" id="GO:0006865">
    <property type="term" value="P:amino acid transport"/>
    <property type="evidence" value="ECO:0007669"/>
    <property type="project" value="UniProtKB-KW"/>
</dbReference>
<gene>
    <name evidence="13" type="ORF">GQ61_03865</name>
</gene>
<keyword evidence="6" id="KW-1003">Cell membrane</keyword>
<evidence type="ECO:0000256" key="7">
    <source>
        <dbReference type="ARBA" id="ARBA00022692"/>
    </source>
</evidence>
<dbReference type="Proteomes" id="UP000237351">
    <property type="component" value="Chromosome"/>
</dbReference>
<dbReference type="Pfam" id="PF00528">
    <property type="entry name" value="BPD_transp_1"/>
    <property type="match status" value="1"/>
</dbReference>
<dbReference type="CDD" id="cd06261">
    <property type="entry name" value="TM_PBP2"/>
    <property type="match status" value="1"/>
</dbReference>
<evidence type="ECO:0000259" key="12">
    <source>
        <dbReference type="PROSITE" id="PS50928"/>
    </source>
</evidence>
<dbReference type="Gene3D" id="1.10.3720.10">
    <property type="entry name" value="MetI-like"/>
    <property type="match status" value="1"/>
</dbReference>
<evidence type="ECO:0000256" key="2">
    <source>
        <dbReference type="ARBA" id="ARBA00004429"/>
    </source>
</evidence>
<dbReference type="RefSeq" id="WP_085784035.1">
    <property type="nucleotide sequence ID" value="NZ_CP008743.1"/>
</dbReference>
<dbReference type="InterPro" id="IPR000515">
    <property type="entry name" value="MetI-like"/>
</dbReference>
<evidence type="ECO:0000256" key="9">
    <source>
        <dbReference type="ARBA" id="ARBA00022989"/>
    </source>
</evidence>
<dbReference type="NCBIfam" id="TIGR01726">
    <property type="entry name" value="HEQRo_perm_3TM"/>
    <property type="match status" value="1"/>
</dbReference>
<keyword evidence="5 11" id="KW-0813">Transport</keyword>
<dbReference type="InterPro" id="IPR010065">
    <property type="entry name" value="AA_ABC_transptr_permease_3TM"/>
</dbReference>
<feature type="transmembrane region" description="Helical" evidence="11">
    <location>
        <begin position="82"/>
        <end position="104"/>
    </location>
</feature>
<evidence type="ECO:0000256" key="1">
    <source>
        <dbReference type="ARBA" id="ARBA00003159"/>
    </source>
</evidence>
<comment type="subcellular location">
    <subcellularLocation>
        <location evidence="2">Cell inner membrane</location>
        <topology evidence="2">Multi-pass membrane protein</topology>
    </subcellularLocation>
    <subcellularLocation>
        <location evidence="11">Cell membrane</location>
        <topology evidence="11">Multi-pass membrane protein</topology>
    </subcellularLocation>
</comment>
<evidence type="ECO:0000256" key="4">
    <source>
        <dbReference type="ARBA" id="ARBA00016506"/>
    </source>
</evidence>
<feature type="transmembrane region" description="Helical" evidence="11">
    <location>
        <begin position="55"/>
        <end position="76"/>
    </location>
</feature>
<dbReference type="PANTHER" id="PTHR30614">
    <property type="entry name" value="MEMBRANE COMPONENT OF AMINO ACID ABC TRANSPORTER"/>
    <property type="match status" value="1"/>
</dbReference>
<sequence>MIFHFEQIRPDLPYILEGTFVTLEYAGLSALCGFILGNFLAIFKISQNRLLRGFAYLYTSIFRGTPLLVQLSLIYYATPELLGYKISAFQAGILAFSLNSAAYVSETIRAGIQAIDRGQFEASAALGISHLTTLKSIILPQAIKNILPALVNESIDLVKESALVSVIGELDLLRRANIVSAKTYLFFEPLMIVAVIYYVIVMILTYVSKHIEKWMRQSDSH</sequence>
<reference evidence="13 14" key="1">
    <citation type="submission" date="2014-06" db="EMBL/GenBank/DDBJ databases">
        <title>The genome of the endonuclear symbiont Nucleicultrix amoebiphila.</title>
        <authorList>
            <person name="Schulz F."/>
            <person name="Horn M."/>
        </authorList>
    </citation>
    <scope>NUCLEOTIDE SEQUENCE [LARGE SCALE GENOMIC DNA]</scope>
    <source>
        <strain evidence="13 14">FS5</strain>
    </source>
</reference>
<dbReference type="InterPro" id="IPR043429">
    <property type="entry name" value="ArtM/GltK/GlnP/TcyL/YhdX-like"/>
</dbReference>